<dbReference type="GO" id="GO:0005886">
    <property type="term" value="C:plasma membrane"/>
    <property type="evidence" value="ECO:0007669"/>
    <property type="project" value="UniProtKB-SubCell"/>
</dbReference>
<feature type="transmembrane region" description="Helical" evidence="6">
    <location>
        <begin position="146"/>
        <end position="164"/>
    </location>
</feature>
<feature type="transmembrane region" description="Helical" evidence="6">
    <location>
        <begin position="110"/>
        <end position="134"/>
    </location>
</feature>
<dbReference type="KEGG" id="sdyn:Mal52_23580"/>
<evidence type="ECO:0000313" key="9">
    <source>
        <dbReference type="Proteomes" id="UP000319383"/>
    </source>
</evidence>
<keyword evidence="5 6" id="KW-0472">Membrane</keyword>
<comment type="subcellular location">
    <subcellularLocation>
        <location evidence="1">Cell membrane</location>
        <topology evidence="1">Multi-pass membrane protein</topology>
    </subcellularLocation>
</comment>
<protein>
    <submittedName>
        <fullName evidence="8">RDD family protein</fullName>
    </submittedName>
</protein>
<dbReference type="EMBL" id="CP036276">
    <property type="protein sequence ID" value="QDU43881.1"/>
    <property type="molecule type" value="Genomic_DNA"/>
</dbReference>
<dbReference type="InterPro" id="IPR010432">
    <property type="entry name" value="RDD"/>
</dbReference>
<dbReference type="InterPro" id="IPR051791">
    <property type="entry name" value="Pra-immunoreactive"/>
</dbReference>
<feature type="transmembrane region" description="Helical" evidence="6">
    <location>
        <begin position="200"/>
        <end position="219"/>
    </location>
</feature>
<keyword evidence="2" id="KW-1003">Cell membrane</keyword>
<keyword evidence="3 6" id="KW-0812">Transmembrane</keyword>
<evidence type="ECO:0000256" key="2">
    <source>
        <dbReference type="ARBA" id="ARBA00022475"/>
    </source>
</evidence>
<dbReference type="PANTHER" id="PTHR36115:SF6">
    <property type="entry name" value="PROLINE-RICH ANTIGEN HOMOLOG"/>
    <property type="match status" value="1"/>
</dbReference>
<evidence type="ECO:0000256" key="1">
    <source>
        <dbReference type="ARBA" id="ARBA00004651"/>
    </source>
</evidence>
<evidence type="ECO:0000256" key="4">
    <source>
        <dbReference type="ARBA" id="ARBA00022989"/>
    </source>
</evidence>
<proteinExistence type="predicted"/>
<evidence type="ECO:0000256" key="5">
    <source>
        <dbReference type="ARBA" id="ARBA00023136"/>
    </source>
</evidence>
<gene>
    <name evidence="8" type="ORF">Mal52_23580</name>
</gene>
<dbReference type="PANTHER" id="PTHR36115">
    <property type="entry name" value="PROLINE-RICH ANTIGEN HOMOLOG-RELATED"/>
    <property type="match status" value="1"/>
</dbReference>
<dbReference type="Pfam" id="PF06271">
    <property type="entry name" value="RDD"/>
    <property type="match status" value="1"/>
</dbReference>
<dbReference type="RefSeq" id="WP_197534831.1">
    <property type="nucleotide sequence ID" value="NZ_CP036276.1"/>
</dbReference>
<sequence length="238" mass="25932">MTIEFHCPGCDKWLSTSNERAGWQAQCPQCSTLVTVPHNPDAPAVLDPVVGKVAPAVGDAAPATDSCCPMCGAAVYSAAGRCTQCGERFGEDATESAKRDLVYARFGARWVAFMIDYVIAWLIPSILISVPVTLIGGYHNPIEDDAFMVSTIFAFFVSWLYHAVMESSMRQATLGKMAMQLMVTDTAGRRISFWRAAGRPFAKILSGMFCYLGYILAAFTVRHQALHDMICGTLVVRA</sequence>
<keyword evidence="4 6" id="KW-1133">Transmembrane helix</keyword>
<dbReference type="AlphaFoldDB" id="A0A517ZN49"/>
<name>A0A517ZN49_9PLAN</name>
<evidence type="ECO:0000259" key="7">
    <source>
        <dbReference type="Pfam" id="PF06271"/>
    </source>
</evidence>
<dbReference type="Proteomes" id="UP000319383">
    <property type="component" value="Chromosome"/>
</dbReference>
<keyword evidence="9" id="KW-1185">Reference proteome</keyword>
<organism evidence="8 9">
    <name type="scientific">Symmachiella dynata</name>
    <dbReference type="NCBI Taxonomy" id="2527995"/>
    <lineage>
        <taxon>Bacteria</taxon>
        <taxon>Pseudomonadati</taxon>
        <taxon>Planctomycetota</taxon>
        <taxon>Planctomycetia</taxon>
        <taxon>Planctomycetales</taxon>
        <taxon>Planctomycetaceae</taxon>
        <taxon>Symmachiella</taxon>
    </lineage>
</organism>
<accession>A0A517ZN49</accession>
<evidence type="ECO:0000313" key="8">
    <source>
        <dbReference type="EMBL" id="QDU43881.1"/>
    </source>
</evidence>
<reference evidence="8 9" key="1">
    <citation type="submission" date="2019-02" db="EMBL/GenBank/DDBJ databases">
        <title>Deep-cultivation of Planctomycetes and their phenomic and genomic characterization uncovers novel biology.</title>
        <authorList>
            <person name="Wiegand S."/>
            <person name="Jogler M."/>
            <person name="Boedeker C."/>
            <person name="Pinto D."/>
            <person name="Vollmers J."/>
            <person name="Rivas-Marin E."/>
            <person name="Kohn T."/>
            <person name="Peeters S.H."/>
            <person name="Heuer A."/>
            <person name="Rast P."/>
            <person name="Oberbeckmann S."/>
            <person name="Bunk B."/>
            <person name="Jeske O."/>
            <person name="Meyerdierks A."/>
            <person name="Storesund J.E."/>
            <person name="Kallscheuer N."/>
            <person name="Luecker S."/>
            <person name="Lage O.M."/>
            <person name="Pohl T."/>
            <person name="Merkel B.J."/>
            <person name="Hornburger P."/>
            <person name="Mueller R.-W."/>
            <person name="Bruemmer F."/>
            <person name="Labrenz M."/>
            <person name="Spormann A.M."/>
            <person name="Op den Camp H."/>
            <person name="Overmann J."/>
            <person name="Amann R."/>
            <person name="Jetten M.S.M."/>
            <person name="Mascher T."/>
            <person name="Medema M.H."/>
            <person name="Devos D.P."/>
            <person name="Kaster A.-K."/>
            <person name="Ovreas L."/>
            <person name="Rohde M."/>
            <person name="Galperin M.Y."/>
            <person name="Jogler C."/>
        </authorList>
    </citation>
    <scope>NUCLEOTIDE SEQUENCE [LARGE SCALE GENOMIC DNA]</scope>
    <source>
        <strain evidence="8 9">Mal52</strain>
    </source>
</reference>
<evidence type="ECO:0000256" key="6">
    <source>
        <dbReference type="SAM" id="Phobius"/>
    </source>
</evidence>
<evidence type="ECO:0000256" key="3">
    <source>
        <dbReference type="ARBA" id="ARBA00022692"/>
    </source>
</evidence>
<feature type="domain" description="RDD" evidence="7">
    <location>
        <begin position="103"/>
        <end position="232"/>
    </location>
</feature>